<feature type="region of interest" description="Disordered" evidence="1">
    <location>
        <begin position="146"/>
        <end position="176"/>
    </location>
</feature>
<dbReference type="AlphaFoldDB" id="A0A8U8ARD1"/>
<feature type="compositionally biased region" description="Gly residues" evidence="1">
    <location>
        <begin position="594"/>
        <end position="603"/>
    </location>
</feature>
<feature type="compositionally biased region" description="Low complexity" evidence="1">
    <location>
        <begin position="350"/>
        <end position="362"/>
    </location>
</feature>
<feature type="region of interest" description="Disordered" evidence="1">
    <location>
        <begin position="336"/>
        <end position="646"/>
    </location>
</feature>
<feature type="compositionally biased region" description="Gly residues" evidence="1">
    <location>
        <begin position="76"/>
        <end position="85"/>
    </location>
</feature>
<feature type="region of interest" description="Disordered" evidence="1">
    <location>
        <begin position="754"/>
        <end position="820"/>
    </location>
</feature>
<dbReference type="Proteomes" id="UP000694382">
    <property type="component" value="Chromosome 13"/>
</dbReference>
<feature type="compositionally biased region" description="Low complexity" evidence="1">
    <location>
        <begin position="147"/>
        <end position="159"/>
    </location>
</feature>
<reference evidence="2" key="3">
    <citation type="submission" date="2025-09" db="UniProtKB">
        <authorList>
            <consortium name="Ensembl"/>
        </authorList>
    </citation>
    <scope>IDENTIFICATION</scope>
</reference>
<feature type="compositionally biased region" description="Basic and acidic residues" evidence="1">
    <location>
        <begin position="515"/>
        <end position="524"/>
    </location>
</feature>
<proteinExistence type="predicted"/>
<feature type="compositionally biased region" description="Low complexity" evidence="1">
    <location>
        <begin position="90"/>
        <end position="102"/>
    </location>
</feature>
<reference evidence="2" key="1">
    <citation type="submission" date="2020-02" db="EMBL/GenBank/DDBJ databases">
        <authorList>
            <person name="Enbody D E."/>
            <person name="Pettersson E M."/>
        </authorList>
    </citation>
    <scope>NUCLEOTIDE SEQUENCE [LARGE SCALE GENOMIC DNA]</scope>
</reference>
<feature type="compositionally biased region" description="Low complexity" evidence="1">
    <location>
        <begin position="797"/>
        <end position="807"/>
    </location>
</feature>
<reference evidence="2" key="2">
    <citation type="submission" date="2025-08" db="UniProtKB">
        <authorList>
            <consortium name="Ensembl"/>
        </authorList>
    </citation>
    <scope>IDENTIFICATION</scope>
</reference>
<sequence length="974" mass="100787">MSSSSLSSYHSALCSDGTETFKDCLEFLDEEGSPGLAAPARWAPAGAPGAPPPPGPLARPQRAQLSSAAKNSPAPGQGGRMGPLGGDRQPVPAAAAAGEPAVPRQPGAMLAGAPSDSDEVDGEVQALTARAFRSLSGLPGARLDMCSSHTSSSLSNSLSEDGGRPRRWPAGSGEPWGAGTALHGRVGWPFPAGVDGELLGKEQFECVDVELENGEARKGHGKKRTVPKRQILLKRKERKETGFGPRGDGPAPQPPQFMKAAMKYQEVLEGRWLPAAAEEHTSERICYQRARALFEAQPGVGKVLDVAPRFARAPRPWPSLKERAIGPIHSQSLSFKAESRALPAAPPRRPFASSRAQEARPLPQSPPEKPPAAPRRPPSPGTAPAPRGSPPAAPHKPQEKGKGRVPQPRDVRKLVKSSYSLKFGTAAASRGTVAPASSGEPPPAAPLVIHCTSVRREPPPEPAGEEVPAAPGREAAPACAEGPAKPPHSSPINITRVQATRRGAAPAEEPPASPPRRERSELRLPPRAPAAERVPHVETHLHVLVGRPGRESSPAQSSAVLPPGGSSARPRPAEPGAGEQRQQQQLGDRRLSVGSGGSAGGTGPAAPLRAGDSGEGSPGRLPEHREAWEHSPLWPAATEPYPPAASAENSNYLAIPERAPKPTLMPKLSSVPNPGSSSFGTPIVPIPASASFGAPSAPNPASASFGTSMVPNVTSSSFGFPSASSLASTSFGTPLVSNANKSFGAPLVPNLASFGNPLVSNASSPTLPRPPEGSAAVEPPAQPHLEDAPPFLRRSDGPSPSGRSRQSPPKPFPAAVPAQRRMLVDPSSGKCYYMEPPRQPQMKTLYDPETGQYLEVLVPPVASHAGLYQAPFNPLVMAPGVYGSPYAPYGGFPGLPAPAPSAPSPPHPSLPPADNPGTPGSAPKGEGSSPAGGPDCGYLESLYYIPTGMRASPGPEQPPARASPAAPEASLLRM</sequence>
<evidence type="ECO:0000256" key="1">
    <source>
        <dbReference type="SAM" id="MobiDB-lite"/>
    </source>
</evidence>
<evidence type="ECO:0000313" key="3">
    <source>
        <dbReference type="Proteomes" id="UP000694382"/>
    </source>
</evidence>
<dbReference type="PANTHER" id="PTHR33775:SF1">
    <property type="entry name" value="PROLINE-RICH BASIC PROTEIN 1"/>
    <property type="match status" value="1"/>
</dbReference>
<feature type="compositionally biased region" description="Pro residues" evidence="1">
    <location>
        <begin position="895"/>
        <end position="914"/>
    </location>
</feature>
<feature type="compositionally biased region" description="Pro residues" evidence="1">
    <location>
        <begin position="363"/>
        <end position="394"/>
    </location>
</feature>
<protein>
    <submittedName>
        <fullName evidence="2">Uncharacterized protein</fullName>
    </submittedName>
</protein>
<dbReference type="Ensembl" id="ENSCPVT00000028941.1">
    <property type="protein sequence ID" value="ENSCPVP00000027135.1"/>
    <property type="gene ID" value="ENSCPVG00000017528.1"/>
</dbReference>
<dbReference type="Pfam" id="PF15232">
    <property type="entry name" value="DUF4585"/>
    <property type="match status" value="1"/>
</dbReference>
<feature type="region of interest" description="Disordered" evidence="1">
    <location>
        <begin position="892"/>
        <end position="935"/>
    </location>
</feature>
<accession>A0A8U8ARD1</accession>
<feature type="region of interest" description="Disordered" evidence="1">
    <location>
        <begin position="31"/>
        <end position="122"/>
    </location>
</feature>
<evidence type="ECO:0000313" key="2">
    <source>
        <dbReference type="Ensembl" id="ENSCPVP00000027135.1"/>
    </source>
</evidence>
<feature type="region of interest" description="Disordered" evidence="1">
    <location>
        <begin position="947"/>
        <end position="974"/>
    </location>
</feature>
<feature type="compositionally biased region" description="Basic and acidic residues" evidence="1">
    <location>
        <begin position="396"/>
        <end position="413"/>
    </location>
</feature>
<feature type="compositionally biased region" description="Low complexity" evidence="1">
    <location>
        <begin position="34"/>
        <end position="48"/>
    </location>
</feature>
<name>A0A8U8ARD1_GEOPR</name>
<feature type="compositionally biased region" description="Low complexity" evidence="1">
    <location>
        <begin position="959"/>
        <end position="974"/>
    </location>
</feature>
<feature type="compositionally biased region" description="Low complexity" evidence="1">
    <location>
        <begin position="465"/>
        <end position="483"/>
    </location>
</feature>
<organism evidence="2 3">
    <name type="scientific">Geospiza parvula</name>
    <name type="common">Small tree-finch</name>
    <name type="synonym">Camarhynchus parvulus</name>
    <dbReference type="NCBI Taxonomy" id="87175"/>
    <lineage>
        <taxon>Eukaryota</taxon>
        <taxon>Metazoa</taxon>
        <taxon>Chordata</taxon>
        <taxon>Craniata</taxon>
        <taxon>Vertebrata</taxon>
        <taxon>Euteleostomi</taxon>
        <taxon>Archelosauria</taxon>
        <taxon>Archosauria</taxon>
        <taxon>Dinosauria</taxon>
        <taxon>Saurischia</taxon>
        <taxon>Theropoda</taxon>
        <taxon>Coelurosauria</taxon>
        <taxon>Aves</taxon>
        <taxon>Neognathae</taxon>
        <taxon>Neoaves</taxon>
        <taxon>Telluraves</taxon>
        <taxon>Australaves</taxon>
        <taxon>Passeriformes</taxon>
        <taxon>Thraupidae</taxon>
        <taxon>Camarhynchus</taxon>
    </lineage>
</organism>
<dbReference type="InterPro" id="IPR027838">
    <property type="entry name" value="DUF4585"/>
</dbReference>
<dbReference type="GO" id="GO:0005654">
    <property type="term" value="C:nucleoplasm"/>
    <property type="evidence" value="ECO:0007669"/>
    <property type="project" value="TreeGrafter"/>
</dbReference>
<dbReference type="PANTHER" id="PTHR33775">
    <property type="entry name" value="CARDIAC-ENRICHED FHL2-INTERACTING PROTEIN-RELATED"/>
    <property type="match status" value="1"/>
</dbReference>
<dbReference type="InterPro" id="IPR052303">
    <property type="entry name" value="CEFIP"/>
</dbReference>
<keyword evidence="3" id="KW-1185">Reference proteome</keyword>